<feature type="non-terminal residue" evidence="1">
    <location>
        <position position="79"/>
    </location>
</feature>
<sequence length="79" mass="9075">RMLQRQVSNYAKRTVSKIRHTTPLVSEDQIFARTRELQVEAIDHVIDGLVDEMGNDTYNTEHCSALLLDYRRAEGSLQA</sequence>
<evidence type="ECO:0000313" key="2">
    <source>
        <dbReference type="Proteomes" id="UP001197847"/>
    </source>
</evidence>
<name>A0AAW4WY39_9FIRM</name>
<dbReference type="EMBL" id="JAJFBX010000357">
    <property type="protein sequence ID" value="MCC2748950.1"/>
    <property type="molecule type" value="Genomic_DNA"/>
</dbReference>
<reference evidence="1" key="1">
    <citation type="submission" date="2021-10" db="EMBL/GenBank/DDBJ databases">
        <title>Collection of gut derived symbiotic bacterial strains cultured from healthy donors.</title>
        <authorList>
            <person name="Lin H."/>
            <person name="Littmann E."/>
            <person name="Claire K."/>
            <person name="Pamer E."/>
        </authorList>
    </citation>
    <scope>NUCLEOTIDE SEQUENCE</scope>
    <source>
        <strain evidence="1">MSK.22.92</strain>
    </source>
</reference>
<feature type="non-terminal residue" evidence="1">
    <location>
        <position position="1"/>
    </location>
</feature>
<gene>
    <name evidence="1" type="ORF">LK487_18430</name>
</gene>
<proteinExistence type="predicted"/>
<accession>A0AAW4WY39</accession>
<dbReference type="AlphaFoldDB" id="A0AAW4WY39"/>
<evidence type="ECO:0000313" key="1">
    <source>
        <dbReference type="EMBL" id="MCC2748950.1"/>
    </source>
</evidence>
<comment type="caution">
    <text evidence="1">The sequence shown here is derived from an EMBL/GenBank/DDBJ whole genome shotgun (WGS) entry which is preliminary data.</text>
</comment>
<dbReference type="Proteomes" id="UP001197847">
    <property type="component" value="Unassembled WGS sequence"/>
</dbReference>
<organism evidence="1 2">
    <name type="scientific">Agathobacter rectalis</name>
    <dbReference type="NCBI Taxonomy" id="39491"/>
    <lineage>
        <taxon>Bacteria</taxon>
        <taxon>Bacillati</taxon>
        <taxon>Bacillota</taxon>
        <taxon>Clostridia</taxon>
        <taxon>Lachnospirales</taxon>
        <taxon>Lachnospiraceae</taxon>
        <taxon>Agathobacter</taxon>
    </lineage>
</organism>
<protein>
    <submittedName>
        <fullName evidence="1">Uncharacterized protein</fullName>
    </submittedName>
</protein>